<gene>
    <name evidence="14" type="ORF">CferDRAFT_0309</name>
</gene>
<dbReference type="GO" id="GO:0046872">
    <property type="term" value="F:metal ion binding"/>
    <property type="evidence" value="ECO:0007669"/>
    <property type="project" value="UniProtKB-UniRule"/>
</dbReference>
<comment type="function">
    <text evidence="12">Component of the photosynthetic apparatus.</text>
</comment>
<evidence type="ECO:0000256" key="11">
    <source>
        <dbReference type="ARBA" id="ARBA00023021"/>
    </source>
</evidence>
<dbReference type="GO" id="GO:0015979">
    <property type="term" value="P:photosynthesis"/>
    <property type="evidence" value="ECO:0007669"/>
    <property type="project" value="UniProtKB-UniRule"/>
</dbReference>
<keyword evidence="11 12" id="KW-0151">Chlorosome</keyword>
<keyword evidence="10 12" id="KW-0157">Chromophore</keyword>
<dbReference type="AlphaFoldDB" id="Q0YQ26"/>
<keyword evidence="8 12" id="KW-0076">Bacteriochlorophyll</keyword>
<proteinExistence type="inferred from homology"/>
<evidence type="ECO:0000256" key="2">
    <source>
        <dbReference type="ARBA" id="ARBA00008065"/>
    </source>
</evidence>
<evidence type="ECO:0000313" key="14">
    <source>
        <dbReference type="EMBL" id="EAT58370.1"/>
    </source>
</evidence>
<evidence type="ECO:0000256" key="1">
    <source>
        <dbReference type="ARBA" id="ARBA00004357"/>
    </source>
</evidence>
<dbReference type="PIRSF" id="PIRSF002903">
    <property type="entry name" value="Bac_chlorC_bd"/>
    <property type="match status" value="1"/>
</dbReference>
<evidence type="ECO:0000256" key="10">
    <source>
        <dbReference type="ARBA" id="ARBA00022991"/>
    </source>
</evidence>
<keyword evidence="9 12" id="KW-0249">Electron transport</keyword>
<feature type="compositionally biased region" description="Basic and acidic residues" evidence="13">
    <location>
        <begin position="93"/>
        <end position="103"/>
    </location>
</feature>
<dbReference type="InterPro" id="IPR001470">
    <property type="entry name" value="Bchl_c-bd"/>
</dbReference>
<keyword evidence="5 12" id="KW-0602">Photosynthesis</keyword>
<dbReference type="Gene3D" id="1.20.5.950">
    <property type="entry name" value="bacteriochlorophyll c-binding protein"/>
    <property type="match status" value="1"/>
</dbReference>
<feature type="region of interest" description="Disordered" evidence="13">
    <location>
        <begin position="77"/>
        <end position="103"/>
    </location>
</feature>
<keyword evidence="7 12" id="KW-0460">Magnesium</keyword>
<reference evidence="14 15" key="1">
    <citation type="submission" date="2006-07" db="EMBL/GenBank/DDBJ databases">
        <title>Annotation of the draft genome assembly of Chlorobium ferroxidans DSM 13031.</title>
        <authorList>
            <consortium name="US DOE Joint Genome Institute (JGI-ORNL)"/>
            <person name="Larimer F."/>
            <person name="Land M."/>
            <person name="Hauser L."/>
        </authorList>
    </citation>
    <scope>NUCLEOTIDE SEQUENCE [LARGE SCALE GENOMIC DNA]</scope>
    <source>
        <strain evidence="14 15">DSM 13031</strain>
    </source>
</reference>
<comment type="similarity">
    <text evidence="2 12">Belongs to the BChl C/E-binding protein family.</text>
</comment>
<dbReference type="GO" id="GO:0042314">
    <property type="term" value="F:bacteriochlorophyll binding"/>
    <property type="evidence" value="ECO:0007669"/>
    <property type="project" value="UniProtKB-UniRule"/>
</dbReference>
<evidence type="ECO:0000256" key="12">
    <source>
        <dbReference type="PIRNR" id="PIRNR002903"/>
    </source>
</evidence>
<dbReference type="GO" id="GO:0033105">
    <property type="term" value="C:chlorosome envelope"/>
    <property type="evidence" value="ECO:0007669"/>
    <property type="project" value="UniProtKB-SubCell"/>
</dbReference>
<dbReference type="Pfam" id="PF02043">
    <property type="entry name" value="Bac_chlorC"/>
    <property type="match status" value="1"/>
</dbReference>
<evidence type="ECO:0000313" key="15">
    <source>
        <dbReference type="Proteomes" id="UP000004162"/>
    </source>
</evidence>
<reference evidence="14 15" key="2">
    <citation type="submission" date="2006-07" db="EMBL/GenBank/DDBJ databases">
        <title>Sequencing of the draft genome and assembly of Chlorobium ferroxidans DSM 13031.</title>
        <authorList>
            <consortium name="US DOE Joint Genome Institute (JGI-PGF)"/>
            <person name="Copeland A."/>
            <person name="Lucas S."/>
            <person name="Lapidus A."/>
            <person name="Barry K."/>
            <person name="Glavina del Rio T."/>
            <person name="Dalin E."/>
            <person name="Tice H."/>
            <person name="Bruce D."/>
            <person name="Pitluck S."/>
            <person name="Richardson P."/>
        </authorList>
    </citation>
    <scope>NUCLEOTIDE SEQUENCE [LARGE SCALE GENOMIC DNA]</scope>
    <source>
        <strain evidence="14 15">DSM 13031</strain>
    </source>
</reference>
<dbReference type="Proteomes" id="UP000004162">
    <property type="component" value="Unassembled WGS sequence"/>
</dbReference>
<protein>
    <recommendedName>
        <fullName evidence="16">Chlorosome protein E</fullName>
    </recommendedName>
</protein>
<keyword evidence="6 12" id="KW-0479">Metal-binding</keyword>
<evidence type="ECO:0000256" key="6">
    <source>
        <dbReference type="ARBA" id="ARBA00022723"/>
    </source>
</evidence>
<evidence type="ECO:0000256" key="8">
    <source>
        <dbReference type="ARBA" id="ARBA00022956"/>
    </source>
</evidence>
<dbReference type="EMBL" id="AASE01000021">
    <property type="protein sequence ID" value="EAT58370.1"/>
    <property type="molecule type" value="Genomic_DNA"/>
</dbReference>
<keyword evidence="4 12" id="KW-0148">Chlorophyll</keyword>
<keyword evidence="15" id="KW-1185">Reference proteome</keyword>
<evidence type="ECO:0000256" key="3">
    <source>
        <dbReference type="ARBA" id="ARBA00022448"/>
    </source>
</evidence>
<evidence type="ECO:0000256" key="5">
    <source>
        <dbReference type="ARBA" id="ARBA00022531"/>
    </source>
</evidence>
<organism evidence="14 15">
    <name type="scientific">Chlorobium ferrooxidans DSM 13031</name>
    <dbReference type="NCBI Taxonomy" id="377431"/>
    <lineage>
        <taxon>Bacteria</taxon>
        <taxon>Pseudomonadati</taxon>
        <taxon>Chlorobiota</taxon>
        <taxon>Chlorobiia</taxon>
        <taxon>Chlorobiales</taxon>
        <taxon>Chlorobiaceae</taxon>
        <taxon>Chlorobium/Pelodictyon group</taxon>
        <taxon>Chlorobium</taxon>
    </lineage>
</organism>
<evidence type="ECO:0000256" key="9">
    <source>
        <dbReference type="ARBA" id="ARBA00022982"/>
    </source>
</evidence>
<comment type="caution">
    <text evidence="14">The sequence shown here is derived from an EMBL/GenBank/DDBJ whole genome shotgun (WGS) entry which is preliminary data.</text>
</comment>
<name>Q0YQ26_9CHLB</name>
<evidence type="ECO:0000256" key="13">
    <source>
        <dbReference type="SAM" id="MobiDB-lite"/>
    </source>
</evidence>
<evidence type="ECO:0000256" key="4">
    <source>
        <dbReference type="ARBA" id="ARBA00022494"/>
    </source>
</evidence>
<dbReference type="InterPro" id="IPR038387">
    <property type="entry name" value="Bchl_C-bd_sf"/>
</dbReference>
<keyword evidence="3 12" id="KW-0813">Transport</keyword>
<accession>Q0YQ26</accession>
<evidence type="ECO:0000256" key="7">
    <source>
        <dbReference type="ARBA" id="ARBA00022842"/>
    </source>
</evidence>
<evidence type="ECO:0008006" key="16">
    <source>
        <dbReference type="Google" id="ProtNLM"/>
    </source>
</evidence>
<sequence>MLSILLTHSKTLTDSLIIMNKTEGAFVQGAEAYGRLVEVFVDGTWWIVGDYLENVGKCTKRLGANAYPYLYGGSSLSSSFRGSSPVKAGYAKPSKEVQRRFGA</sequence>
<comment type="subcellular location">
    <subcellularLocation>
        <location evidence="1 12">Chlorosome</location>
        <location evidence="1 12">Chlorosome envelope</location>
    </subcellularLocation>
</comment>